<gene>
    <name evidence="6" type="ORF">BST29_01520</name>
</gene>
<organism evidence="6 7">
    <name type="scientific">Mycobacterium malmoense</name>
    <dbReference type="NCBI Taxonomy" id="1780"/>
    <lineage>
        <taxon>Bacteria</taxon>
        <taxon>Bacillati</taxon>
        <taxon>Actinomycetota</taxon>
        <taxon>Actinomycetes</taxon>
        <taxon>Mycobacteriales</taxon>
        <taxon>Mycobacteriaceae</taxon>
        <taxon>Mycobacterium</taxon>
    </lineage>
</organism>
<dbReference type="InterPro" id="IPR050109">
    <property type="entry name" value="HTH-type_TetR-like_transc_reg"/>
</dbReference>
<dbReference type="EMBL" id="MVHV01000001">
    <property type="protein sequence ID" value="ORA85546.1"/>
    <property type="molecule type" value="Genomic_DNA"/>
</dbReference>
<dbReference type="InterPro" id="IPR036271">
    <property type="entry name" value="Tet_transcr_reg_TetR-rel_C_sf"/>
</dbReference>
<evidence type="ECO:0000313" key="7">
    <source>
        <dbReference type="Proteomes" id="UP000243140"/>
    </source>
</evidence>
<name>A0ABX3SZ00_MYCMA</name>
<sequence>MVVDFGRPRDPRIDAAVLRATVELLAETGYAGLLVSAIAERAGTSKPAIYRRWPSKAHLVHEAVFPIGAATAIPDTGSLPGDLREMVRRTMAFLTTPAAKAALPGLIGEMAADPTLHSALLERFAGIIAGGLVERLARAAASGEVRADVTAAELAAELAEAIAGLTLMALLTRGADLDDAWVDRTTTLLLKGILKGTTA</sequence>
<evidence type="ECO:0000256" key="4">
    <source>
        <dbReference type="PROSITE-ProRule" id="PRU00335"/>
    </source>
</evidence>
<feature type="DNA-binding region" description="H-T-H motif" evidence="4">
    <location>
        <begin position="34"/>
        <end position="53"/>
    </location>
</feature>
<dbReference type="Pfam" id="PF16859">
    <property type="entry name" value="TetR_C_11"/>
    <property type="match status" value="1"/>
</dbReference>
<dbReference type="SUPFAM" id="SSF48498">
    <property type="entry name" value="Tetracyclin repressor-like, C-terminal domain"/>
    <property type="match status" value="1"/>
</dbReference>
<dbReference type="Gene3D" id="1.10.357.10">
    <property type="entry name" value="Tetracycline Repressor, domain 2"/>
    <property type="match status" value="1"/>
</dbReference>
<keyword evidence="2 4" id="KW-0238">DNA-binding</keyword>
<dbReference type="Pfam" id="PF00440">
    <property type="entry name" value="TetR_N"/>
    <property type="match status" value="1"/>
</dbReference>
<keyword evidence="1" id="KW-0805">Transcription regulation</keyword>
<reference evidence="6 7" key="1">
    <citation type="submission" date="2017-02" db="EMBL/GenBank/DDBJ databases">
        <title>The new phylogeny of genus Mycobacterium.</title>
        <authorList>
            <person name="Tortoli E."/>
            <person name="Trovato A."/>
            <person name="Cirillo D.M."/>
        </authorList>
    </citation>
    <scope>NUCLEOTIDE SEQUENCE [LARGE SCALE GENOMIC DNA]</scope>
    <source>
        <strain evidence="6 7">IP1130001</strain>
    </source>
</reference>
<proteinExistence type="predicted"/>
<comment type="caution">
    <text evidence="6">The sequence shown here is derived from an EMBL/GenBank/DDBJ whole genome shotgun (WGS) entry which is preliminary data.</text>
</comment>
<keyword evidence="3" id="KW-0804">Transcription</keyword>
<dbReference type="PANTHER" id="PTHR30055">
    <property type="entry name" value="HTH-TYPE TRANSCRIPTIONAL REGULATOR RUTR"/>
    <property type="match status" value="1"/>
</dbReference>
<dbReference type="InterPro" id="IPR009057">
    <property type="entry name" value="Homeodomain-like_sf"/>
</dbReference>
<dbReference type="Gene3D" id="1.10.10.60">
    <property type="entry name" value="Homeodomain-like"/>
    <property type="match status" value="1"/>
</dbReference>
<dbReference type="PANTHER" id="PTHR30055:SF230">
    <property type="entry name" value="TRANSCRIPTIONAL REGULATORY PROTEIN (PROBABLY TETR-FAMILY)-RELATED"/>
    <property type="match status" value="1"/>
</dbReference>
<evidence type="ECO:0000259" key="5">
    <source>
        <dbReference type="PROSITE" id="PS50977"/>
    </source>
</evidence>
<accession>A0ABX3SZ00</accession>
<dbReference type="SUPFAM" id="SSF46689">
    <property type="entry name" value="Homeodomain-like"/>
    <property type="match status" value="1"/>
</dbReference>
<dbReference type="RefSeq" id="WP_083009055.1">
    <property type="nucleotide sequence ID" value="NZ_CP060015.1"/>
</dbReference>
<keyword evidence="7" id="KW-1185">Reference proteome</keyword>
<dbReference type="PRINTS" id="PR00455">
    <property type="entry name" value="HTHTETR"/>
</dbReference>
<evidence type="ECO:0000313" key="6">
    <source>
        <dbReference type="EMBL" id="ORA85546.1"/>
    </source>
</evidence>
<dbReference type="InterPro" id="IPR001647">
    <property type="entry name" value="HTH_TetR"/>
</dbReference>
<evidence type="ECO:0000256" key="2">
    <source>
        <dbReference type="ARBA" id="ARBA00023125"/>
    </source>
</evidence>
<dbReference type="Proteomes" id="UP000243140">
    <property type="component" value="Unassembled WGS sequence"/>
</dbReference>
<evidence type="ECO:0000256" key="3">
    <source>
        <dbReference type="ARBA" id="ARBA00023163"/>
    </source>
</evidence>
<evidence type="ECO:0000256" key="1">
    <source>
        <dbReference type="ARBA" id="ARBA00023015"/>
    </source>
</evidence>
<feature type="domain" description="HTH tetR-type" evidence="5">
    <location>
        <begin position="11"/>
        <end position="71"/>
    </location>
</feature>
<dbReference type="PROSITE" id="PS50977">
    <property type="entry name" value="HTH_TETR_2"/>
    <property type="match status" value="1"/>
</dbReference>
<dbReference type="InterPro" id="IPR011075">
    <property type="entry name" value="TetR_C"/>
</dbReference>
<protein>
    <submittedName>
        <fullName evidence="6">TetR family transcriptional regulator</fullName>
    </submittedName>
</protein>